<dbReference type="EMBL" id="GL348716">
    <property type="protein sequence ID" value="EFH57649.1"/>
    <property type="molecule type" value="Genomic_DNA"/>
</dbReference>
<protein>
    <submittedName>
        <fullName evidence="2">Predicted protein</fullName>
    </submittedName>
</protein>
<dbReference type="HOGENOM" id="CLU_2593015_0_0_1"/>
<keyword evidence="1" id="KW-1133">Transmembrane helix</keyword>
<proteinExistence type="predicted"/>
<reference evidence="3" key="1">
    <citation type="journal article" date="2011" name="Nat. Genet.">
        <title>The Arabidopsis lyrata genome sequence and the basis of rapid genome size change.</title>
        <authorList>
            <person name="Hu T.T."/>
            <person name="Pattyn P."/>
            <person name="Bakker E.G."/>
            <person name="Cao J."/>
            <person name="Cheng J.-F."/>
            <person name="Clark R.M."/>
            <person name="Fahlgren N."/>
            <person name="Fawcett J.A."/>
            <person name="Grimwood J."/>
            <person name="Gundlach H."/>
            <person name="Haberer G."/>
            <person name="Hollister J.D."/>
            <person name="Ossowski S."/>
            <person name="Ottilar R.P."/>
            <person name="Salamov A.A."/>
            <person name="Schneeberger K."/>
            <person name="Spannagl M."/>
            <person name="Wang X."/>
            <person name="Yang L."/>
            <person name="Nasrallah M.E."/>
            <person name="Bergelson J."/>
            <person name="Carrington J.C."/>
            <person name="Gaut B.S."/>
            <person name="Schmutz J."/>
            <person name="Mayer K.F.X."/>
            <person name="Van de Peer Y."/>
            <person name="Grigoriev I.V."/>
            <person name="Nordborg M."/>
            <person name="Weigel D."/>
            <person name="Guo Y.-L."/>
        </authorList>
    </citation>
    <scope>NUCLEOTIDE SEQUENCE [LARGE SCALE GENOMIC DNA]</scope>
    <source>
        <strain evidence="3">cv. MN47</strain>
    </source>
</reference>
<organism evidence="3">
    <name type="scientific">Arabidopsis lyrata subsp. lyrata</name>
    <name type="common">Lyre-leaved rock-cress</name>
    <dbReference type="NCBI Taxonomy" id="81972"/>
    <lineage>
        <taxon>Eukaryota</taxon>
        <taxon>Viridiplantae</taxon>
        <taxon>Streptophyta</taxon>
        <taxon>Embryophyta</taxon>
        <taxon>Tracheophyta</taxon>
        <taxon>Spermatophyta</taxon>
        <taxon>Magnoliopsida</taxon>
        <taxon>eudicotyledons</taxon>
        <taxon>Gunneridae</taxon>
        <taxon>Pentapetalae</taxon>
        <taxon>rosids</taxon>
        <taxon>malvids</taxon>
        <taxon>Brassicales</taxon>
        <taxon>Brassicaceae</taxon>
        <taxon>Camelineae</taxon>
        <taxon>Arabidopsis</taxon>
    </lineage>
</organism>
<evidence type="ECO:0000256" key="1">
    <source>
        <dbReference type="SAM" id="Phobius"/>
    </source>
</evidence>
<dbReference type="Proteomes" id="UP000008694">
    <property type="component" value="Unassembled WGS sequence"/>
</dbReference>
<keyword evidence="1" id="KW-0472">Membrane</keyword>
<keyword evidence="3" id="KW-1185">Reference proteome</keyword>
<evidence type="ECO:0000313" key="3">
    <source>
        <dbReference type="Proteomes" id="UP000008694"/>
    </source>
</evidence>
<name>D7LHV3_ARALL</name>
<keyword evidence="1" id="KW-0812">Transmembrane</keyword>
<dbReference type="AlphaFoldDB" id="D7LHV3"/>
<sequence>MLNILCRMMVVDKFEDENFTAKHTGPGLLSTGVKMARKDWEKLHLHIASHNNFHTASSAAGCACLGSVISLSVFFVTWFT</sequence>
<feature type="transmembrane region" description="Helical" evidence="1">
    <location>
        <begin position="59"/>
        <end position="79"/>
    </location>
</feature>
<gene>
    <name evidence="2" type="ORF">ARALYDRAFT_902637</name>
</gene>
<dbReference type="STRING" id="81972.D7LHV3"/>
<accession>D7LHV3</accession>
<dbReference type="Gramene" id="scaffold_402138.1">
    <property type="protein sequence ID" value="scaffold_402138.1"/>
    <property type="gene ID" value="scaffold_402138.1"/>
</dbReference>
<evidence type="ECO:0000313" key="2">
    <source>
        <dbReference type="EMBL" id="EFH57649.1"/>
    </source>
</evidence>